<keyword evidence="2" id="KW-1185">Reference proteome</keyword>
<dbReference type="RefSeq" id="WP_320423252.1">
    <property type="nucleotide sequence ID" value="NZ_JAXCLA010000004.1"/>
</dbReference>
<evidence type="ECO:0000313" key="2">
    <source>
        <dbReference type="Proteomes" id="UP001285263"/>
    </source>
</evidence>
<proteinExistence type="predicted"/>
<dbReference type="Proteomes" id="UP001285263">
    <property type="component" value="Unassembled WGS sequence"/>
</dbReference>
<dbReference type="EMBL" id="JAXCLA010000004">
    <property type="protein sequence ID" value="MDY0745343.1"/>
    <property type="molecule type" value="Genomic_DNA"/>
</dbReference>
<protein>
    <submittedName>
        <fullName evidence="1">Uncharacterized protein</fullName>
    </submittedName>
</protein>
<comment type="caution">
    <text evidence="1">The sequence shown here is derived from an EMBL/GenBank/DDBJ whole genome shotgun (WGS) entry which is preliminary data.</text>
</comment>
<organism evidence="1 2">
    <name type="scientific">Roseateles agri</name>
    <dbReference type="NCBI Taxonomy" id="3098619"/>
    <lineage>
        <taxon>Bacteria</taxon>
        <taxon>Pseudomonadati</taxon>
        <taxon>Pseudomonadota</taxon>
        <taxon>Betaproteobacteria</taxon>
        <taxon>Burkholderiales</taxon>
        <taxon>Sphaerotilaceae</taxon>
        <taxon>Roseateles</taxon>
    </lineage>
</organism>
<evidence type="ECO:0000313" key="1">
    <source>
        <dbReference type="EMBL" id="MDY0745343.1"/>
    </source>
</evidence>
<sequence>MSHCYRDHAYVVEALQDGGVWTGRFRLLGDPAAVPPDHAQKFTWVSMERGWATQAEAETNAEEAAHAAIDAVYGVTTRLAVEP</sequence>
<gene>
    <name evidence="1" type="ORF">SNE35_12550</name>
</gene>
<name>A0ABU5DGC9_9BURK</name>
<reference evidence="1 2" key="1">
    <citation type="submission" date="2023-11" db="EMBL/GenBank/DDBJ databases">
        <title>Paucibacter sp. nov., isolated from fresh soil in Korea.</title>
        <authorList>
            <person name="Le N.T.T."/>
        </authorList>
    </citation>
    <scope>NUCLEOTIDE SEQUENCE [LARGE SCALE GENOMIC DNA]</scope>
    <source>
        <strain evidence="1 2">R3-3</strain>
    </source>
</reference>
<accession>A0ABU5DGC9</accession>